<evidence type="ECO:0000259" key="12">
    <source>
        <dbReference type="Pfam" id="PF14841"/>
    </source>
</evidence>
<comment type="function">
    <text evidence="10">FliG is one of three proteins (FliG, FliN, FliM) that forms the rotor-mounted switch complex (C ring), located at the base of the basal body. This complex interacts with the CheY and CheZ chemotaxis proteins, in addition to contacting components of the motor that determine the direction of flagellar rotation.</text>
</comment>
<evidence type="ECO:0000256" key="6">
    <source>
        <dbReference type="ARBA" id="ARBA00022500"/>
    </source>
</evidence>
<keyword evidence="5" id="KW-1003">Cell membrane</keyword>
<evidence type="ECO:0000256" key="10">
    <source>
        <dbReference type="ARBA" id="ARBA00025598"/>
    </source>
</evidence>
<dbReference type="Pfam" id="PF14841">
    <property type="entry name" value="FliG_M"/>
    <property type="match status" value="1"/>
</dbReference>
<keyword evidence="15" id="KW-1185">Reference proteome</keyword>
<dbReference type="Pfam" id="PF01706">
    <property type="entry name" value="FliG_C"/>
    <property type="match status" value="1"/>
</dbReference>
<evidence type="ECO:0000313" key="15">
    <source>
        <dbReference type="Proteomes" id="UP001302429"/>
    </source>
</evidence>
<dbReference type="InterPro" id="IPR023087">
    <property type="entry name" value="Flg_Motor_Flig_C"/>
</dbReference>
<dbReference type="InterPro" id="IPR028263">
    <property type="entry name" value="FliG_N"/>
</dbReference>
<keyword evidence="7" id="KW-0283">Flagellar rotation</keyword>
<name>A0AA97F7M8_9SPHN</name>
<evidence type="ECO:0000256" key="2">
    <source>
        <dbReference type="ARBA" id="ARBA00004413"/>
    </source>
</evidence>
<dbReference type="AlphaFoldDB" id="A0AA97F7M8"/>
<evidence type="ECO:0000256" key="5">
    <source>
        <dbReference type="ARBA" id="ARBA00022475"/>
    </source>
</evidence>
<dbReference type="PRINTS" id="PR00954">
    <property type="entry name" value="FLGMOTORFLIG"/>
</dbReference>
<feature type="domain" description="Flagellar motor switch protein FliG C-terminal" evidence="11">
    <location>
        <begin position="233"/>
        <end position="339"/>
    </location>
</feature>
<evidence type="ECO:0000259" key="11">
    <source>
        <dbReference type="Pfam" id="PF01706"/>
    </source>
</evidence>
<feature type="domain" description="Flagellar motor switch protein FliG N-terminal" evidence="13">
    <location>
        <begin position="20"/>
        <end position="114"/>
    </location>
</feature>
<evidence type="ECO:0000256" key="1">
    <source>
        <dbReference type="ARBA" id="ARBA00004117"/>
    </source>
</evidence>
<dbReference type="GO" id="GO:0071973">
    <property type="term" value="P:bacterial-type flagellum-dependent cell motility"/>
    <property type="evidence" value="ECO:0007669"/>
    <property type="project" value="InterPro"/>
</dbReference>
<dbReference type="SUPFAM" id="SSF48029">
    <property type="entry name" value="FliG"/>
    <property type="match status" value="2"/>
</dbReference>
<dbReference type="InterPro" id="IPR011002">
    <property type="entry name" value="FliG_a-hlx"/>
</dbReference>
<dbReference type="Gene3D" id="1.10.220.30">
    <property type="match status" value="3"/>
</dbReference>
<dbReference type="InterPro" id="IPR032779">
    <property type="entry name" value="FliG_M"/>
</dbReference>
<dbReference type="GO" id="GO:0006935">
    <property type="term" value="P:chemotaxis"/>
    <property type="evidence" value="ECO:0007669"/>
    <property type="project" value="UniProtKB-KW"/>
</dbReference>
<accession>A0AA97F7M8</accession>
<dbReference type="Proteomes" id="UP001302429">
    <property type="component" value="Chromosome"/>
</dbReference>
<dbReference type="PANTHER" id="PTHR30534">
    <property type="entry name" value="FLAGELLAR MOTOR SWITCH PROTEIN FLIG"/>
    <property type="match status" value="1"/>
</dbReference>
<proteinExistence type="inferred from homology"/>
<organism evidence="14 15">
    <name type="scientific">Alterisphingorhabdus coralli</name>
    <dbReference type="NCBI Taxonomy" id="3071408"/>
    <lineage>
        <taxon>Bacteria</taxon>
        <taxon>Pseudomonadati</taxon>
        <taxon>Pseudomonadota</taxon>
        <taxon>Alphaproteobacteria</taxon>
        <taxon>Sphingomonadales</taxon>
        <taxon>Sphingomonadaceae</taxon>
        <taxon>Alterisphingorhabdus (ex Yan et al. 2024)</taxon>
    </lineage>
</organism>
<protein>
    <recommendedName>
        <fullName evidence="4">Flagellar motor switch protein FliG</fullName>
    </recommendedName>
</protein>
<keyword evidence="6" id="KW-0145">Chemotaxis</keyword>
<dbReference type="GO" id="GO:0003774">
    <property type="term" value="F:cytoskeletal motor activity"/>
    <property type="evidence" value="ECO:0007669"/>
    <property type="project" value="InterPro"/>
</dbReference>
<keyword evidence="14" id="KW-0969">Cilium</keyword>
<dbReference type="Pfam" id="PF14842">
    <property type="entry name" value="FliG_N"/>
    <property type="match status" value="1"/>
</dbReference>
<dbReference type="InterPro" id="IPR000090">
    <property type="entry name" value="Flg_Motor_Flig"/>
</dbReference>
<dbReference type="GO" id="GO:0005886">
    <property type="term" value="C:plasma membrane"/>
    <property type="evidence" value="ECO:0007669"/>
    <property type="project" value="UniProtKB-SubCell"/>
</dbReference>
<dbReference type="EMBL" id="CP136594">
    <property type="protein sequence ID" value="WOE74767.1"/>
    <property type="molecule type" value="Genomic_DNA"/>
</dbReference>
<evidence type="ECO:0000256" key="4">
    <source>
        <dbReference type="ARBA" id="ARBA00021870"/>
    </source>
</evidence>
<gene>
    <name evidence="14" type="ORF">RB602_13090</name>
</gene>
<feature type="domain" description="Flagellar motor switch protein FliG middle" evidence="12">
    <location>
        <begin position="132"/>
        <end position="195"/>
    </location>
</feature>
<dbReference type="RefSeq" id="WP_317081086.1">
    <property type="nucleotide sequence ID" value="NZ_CP136594.1"/>
</dbReference>
<evidence type="ECO:0000256" key="8">
    <source>
        <dbReference type="ARBA" id="ARBA00023136"/>
    </source>
</evidence>
<keyword evidence="14" id="KW-0966">Cell projection</keyword>
<dbReference type="KEGG" id="acoa:RB602_13090"/>
<reference evidence="14 15" key="1">
    <citation type="submission" date="2023-10" db="EMBL/GenBank/DDBJ databases">
        <title>Complete genome sequence of a Sphingomonadaceae bacterium.</title>
        <authorList>
            <person name="Yan C."/>
        </authorList>
    </citation>
    <scope>NUCLEOTIDE SEQUENCE [LARGE SCALE GENOMIC DNA]</scope>
    <source>
        <strain evidence="14 15">SCSIO 66989</strain>
    </source>
</reference>
<comment type="subcellular location">
    <subcellularLocation>
        <location evidence="1">Bacterial flagellum basal body</location>
    </subcellularLocation>
    <subcellularLocation>
        <location evidence="2">Cell membrane</location>
        <topology evidence="2">Peripheral membrane protein</topology>
        <orientation evidence="2">Cytoplasmic side</orientation>
    </subcellularLocation>
</comment>
<evidence type="ECO:0000256" key="3">
    <source>
        <dbReference type="ARBA" id="ARBA00010299"/>
    </source>
</evidence>
<evidence type="ECO:0000256" key="7">
    <source>
        <dbReference type="ARBA" id="ARBA00022779"/>
    </source>
</evidence>
<dbReference type="GO" id="GO:0009425">
    <property type="term" value="C:bacterial-type flagellum basal body"/>
    <property type="evidence" value="ECO:0007669"/>
    <property type="project" value="UniProtKB-SubCell"/>
</dbReference>
<comment type="similarity">
    <text evidence="3">Belongs to the FliG family.</text>
</comment>
<sequence length="347" mass="37519">MPEAAAETDNPEATEAPAISDAQAAAILMLLFSEDAAAEVISELEPDEVRQISNIMYSVADIGGDDINHVLDRFIDRARSRTTIGYRADSHIEGVLKRAFGDQRAETMISRIAPVNAVDTLKPLKWMEAGDIASMIEEEHPQVAALVLSFVRSDIAAEVLRILPAEGQDEIVYRLATLGQVSQEAIDTIEDLLTSYQSPSGGKPAATKSNDSSDIAAIMNGLEKKDSQRVLKALTKRDRNLAKAIEDEMFTFGDLAILDIKSLGAVVRSVDNSLLIPALKGADEKMREMILSSMSTRAAQTIMDEMEETGPLAKDEVRAAQRSIATAAKKLADSGEIMINRGGADYV</sequence>
<evidence type="ECO:0000259" key="13">
    <source>
        <dbReference type="Pfam" id="PF14842"/>
    </source>
</evidence>
<evidence type="ECO:0000313" key="14">
    <source>
        <dbReference type="EMBL" id="WOE74767.1"/>
    </source>
</evidence>
<keyword evidence="14" id="KW-0282">Flagellum</keyword>
<keyword evidence="9" id="KW-0975">Bacterial flagellum</keyword>
<keyword evidence="8" id="KW-0472">Membrane</keyword>
<evidence type="ECO:0000256" key="9">
    <source>
        <dbReference type="ARBA" id="ARBA00023143"/>
    </source>
</evidence>
<dbReference type="PANTHER" id="PTHR30534:SF0">
    <property type="entry name" value="FLAGELLAR MOTOR SWITCH PROTEIN FLIG"/>
    <property type="match status" value="1"/>
</dbReference>